<protein>
    <submittedName>
        <fullName evidence="2">DsbA family protein</fullName>
    </submittedName>
</protein>
<dbReference type="InterPro" id="IPR001853">
    <property type="entry name" value="DSBA-like_thioredoxin_dom"/>
</dbReference>
<keyword evidence="3" id="KW-1185">Reference proteome</keyword>
<proteinExistence type="predicted"/>
<dbReference type="EMBL" id="JAFKCZ010000006">
    <property type="protein sequence ID" value="MBN7796877.1"/>
    <property type="molecule type" value="Genomic_DNA"/>
</dbReference>
<evidence type="ECO:0000259" key="1">
    <source>
        <dbReference type="Pfam" id="PF01323"/>
    </source>
</evidence>
<reference evidence="2" key="1">
    <citation type="submission" date="2021-02" db="EMBL/GenBank/DDBJ databases">
        <title>PHA producing bacteria isolated from coastal sediment in Guangdong, Shenzhen.</title>
        <authorList>
            <person name="Zheng W."/>
            <person name="Yu S."/>
            <person name="Huang Y."/>
        </authorList>
    </citation>
    <scope>NUCLEOTIDE SEQUENCE</scope>
    <source>
        <strain evidence="2">TN14-10</strain>
    </source>
</reference>
<dbReference type="Proteomes" id="UP000664303">
    <property type="component" value="Unassembled WGS sequence"/>
</dbReference>
<organism evidence="2 3">
    <name type="scientific">Parahaliea mediterranea</name>
    <dbReference type="NCBI Taxonomy" id="651086"/>
    <lineage>
        <taxon>Bacteria</taxon>
        <taxon>Pseudomonadati</taxon>
        <taxon>Pseudomonadota</taxon>
        <taxon>Gammaproteobacteria</taxon>
        <taxon>Cellvibrionales</taxon>
        <taxon>Halieaceae</taxon>
        <taxon>Parahaliea</taxon>
    </lineage>
</organism>
<sequence>MKNRLRMNTQEAVDRGGYGSPTIFVAGDDMYFGNDQLPLVRGALAY</sequence>
<gene>
    <name evidence="2" type="ORF">JYP50_09760</name>
</gene>
<dbReference type="Pfam" id="PF01323">
    <property type="entry name" value="DSBA"/>
    <property type="match status" value="1"/>
</dbReference>
<comment type="caution">
    <text evidence="2">The sequence shown here is derived from an EMBL/GenBank/DDBJ whole genome shotgun (WGS) entry which is preliminary data.</text>
</comment>
<evidence type="ECO:0000313" key="3">
    <source>
        <dbReference type="Proteomes" id="UP000664303"/>
    </source>
</evidence>
<dbReference type="SUPFAM" id="SSF52833">
    <property type="entry name" value="Thioredoxin-like"/>
    <property type="match status" value="1"/>
</dbReference>
<dbReference type="GO" id="GO:0016491">
    <property type="term" value="F:oxidoreductase activity"/>
    <property type="evidence" value="ECO:0007669"/>
    <property type="project" value="InterPro"/>
</dbReference>
<dbReference type="InterPro" id="IPR036249">
    <property type="entry name" value="Thioredoxin-like_sf"/>
</dbReference>
<name>A0A939IMC7_9GAMM</name>
<evidence type="ECO:0000313" key="2">
    <source>
        <dbReference type="EMBL" id="MBN7796877.1"/>
    </source>
</evidence>
<feature type="domain" description="DSBA-like thioredoxin" evidence="1">
    <location>
        <begin position="2"/>
        <end position="44"/>
    </location>
</feature>
<accession>A0A939IMC7</accession>
<dbReference type="AlphaFoldDB" id="A0A939IMC7"/>
<dbReference type="Gene3D" id="3.40.30.10">
    <property type="entry name" value="Glutaredoxin"/>
    <property type="match status" value="1"/>
</dbReference>